<reference evidence="1" key="1">
    <citation type="submission" date="2020-03" db="EMBL/GenBank/DDBJ databases">
        <title>The deep terrestrial virosphere.</title>
        <authorList>
            <person name="Holmfeldt K."/>
            <person name="Nilsson E."/>
            <person name="Simone D."/>
            <person name="Lopez-Fernandez M."/>
            <person name="Wu X."/>
            <person name="de Brujin I."/>
            <person name="Lundin D."/>
            <person name="Andersson A."/>
            <person name="Bertilsson S."/>
            <person name="Dopson M."/>
        </authorList>
    </citation>
    <scope>NUCLEOTIDE SEQUENCE</scope>
    <source>
        <strain evidence="1">TM448A02511</strain>
        <strain evidence="2">TM448B02531</strain>
    </source>
</reference>
<gene>
    <name evidence="1" type="ORF">TM448A02511_0004</name>
    <name evidence="2" type="ORF">TM448B02531_0003</name>
</gene>
<sequence length="318" mass="33441">MSYNLNSGYGARAASSIPFAGCGKNFFVGDSSTANLNMLQQIFGYDPDGDLRFHSTIDSAINECTASAGDKIYVMPGHTEALSDAVSLNLDIAGISIIGLGSGNLRPTITIDTATDATIPVTAVDITISNLIFTANFADIVSVFTLAAAQNFTLDNCFFKSTASAMNFLYIVDTDATTGRANGLTIKNCKWIEPDIATLSMVKLDGDMTNITIHNNYVDIGVNNNKAALMAIATIKSVFSLQMTDNLVYRLNTDTATGAILLSTDQADNSGIVARNIVQHADTFAELLITASSGLGTFENYASGVAGASGYILPAVDS</sequence>
<dbReference type="InterPro" id="IPR011050">
    <property type="entry name" value="Pectin_lyase_fold/virulence"/>
</dbReference>
<dbReference type="EMBL" id="MT144921">
    <property type="protein sequence ID" value="QJI01405.1"/>
    <property type="molecule type" value="Genomic_DNA"/>
</dbReference>
<evidence type="ECO:0000313" key="1">
    <source>
        <dbReference type="EMBL" id="QJA52162.1"/>
    </source>
</evidence>
<dbReference type="EMBL" id="MT144318">
    <property type="protein sequence ID" value="QJA52162.1"/>
    <property type="molecule type" value="Genomic_DNA"/>
</dbReference>
<evidence type="ECO:0008006" key="3">
    <source>
        <dbReference type="Google" id="ProtNLM"/>
    </source>
</evidence>
<dbReference type="AlphaFoldDB" id="A0A6H1ZXH4"/>
<accession>A0A6H1ZXH4</accession>
<name>A0A6H1ZXH4_9ZZZZ</name>
<dbReference type="SUPFAM" id="SSF51126">
    <property type="entry name" value="Pectin lyase-like"/>
    <property type="match status" value="1"/>
</dbReference>
<evidence type="ECO:0000313" key="2">
    <source>
        <dbReference type="EMBL" id="QJI01405.1"/>
    </source>
</evidence>
<protein>
    <recommendedName>
        <fullName evidence="3">Pectate lyase</fullName>
    </recommendedName>
</protein>
<proteinExistence type="predicted"/>
<organism evidence="1">
    <name type="scientific">viral metagenome</name>
    <dbReference type="NCBI Taxonomy" id="1070528"/>
    <lineage>
        <taxon>unclassified sequences</taxon>
        <taxon>metagenomes</taxon>
        <taxon>organismal metagenomes</taxon>
    </lineage>
</organism>